<comment type="subcellular location">
    <subcellularLocation>
        <location evidence="1">Membrane</location>
        <topology evidence="1">Multi-pass membrane protein</topology>
    </subcellularLocation>
</comment>
<organism evidence="6 7">
    <name type="scientific">Herminiimonas fonticola</name>
    <dbReference type="NCBI Taxonomy" id="303380"/>
    <lineage>
        <taxon>Bacteria</taxon>
        <taxon>Pseudomonadati</taxon>
        <taxon>Pseudomonadota</taxon>
        <taxon>Betaproteobacteria</taxon>
        <taxon>Burkholderiales</taxon>
        <taxon>Oxalobacteraceae</taxon>
        <taxon>Herminiimonas</taxon>
    </lineage>
</organism>
<evidence type="ECO:0000313" key="7">
    <source>
        <dbReference type="Proteomes" id="UP000294737"/>
    </source>
</evidence>
<comment type="caution">
    <text evidence="6">The sequence shown here is derived from an EMBL/GenBank/DDBJ whole genome shotgun (WGS) entry which is preliminary data.</text>
</comment>
<evidence type="ECO:0000256" key="5">
    <source>
        <dbReference type="SAM" id="Phobius"/>
    </source>
</evidence>
<dbReference type="InterPro" id="IPR059112">
    <property type="entry name" value="CysZ/EI24"/>
</dbReference>
<sequence length="293" mass="32895">MRPVMTAFGRAVWSQLHIRMLLLSVLPFVLSIVVWGFALWLYLQPMIDGLQAYFIENDGFRFSNDLLMWVGMGALKTVVVPLIAMWILLPLMILTALIFVGVMAMPVIAKHVGSRQYKELETRRGGTFLGSLWTSTSSFVVFLALWIITLPLSLIPPLTFVIQPVLWGWLTYRVMAYDALADHADAAERKIILRKHRWQLLMIGAMTGAMGAAPTLLWLGGALSVIFFPLLAAGAIWLYVLVFIFSGLWFQHYCMEALKRHRATEAEVQAQAEHAARQPAPTLVLNAVIEDGK</sequence>
<proteinExistence type="predicted"/>
<evidence type="ECO:0000256" key="1">
    <source>
        <dbReference type="ARBA" id="ARBA00004141"/>
    </source>
</evidence>
<dbReference type="AlphaFoldDB" id="A0A4R6G5H4"/>
<dbReference type="EMBL" id="SNWF01000005">
    <property type="protein sequence ID" value="TDN89706.1"/>
    <property type="molecule type" value="Genomic_DNA"/>
</dbReference>
<keyword evidence="3 5" id="KW-1133">Transmembrane helix</keyword>
<reference evidence="6 7" key="1">
    <citation type="submission" date="2019-03" db="EMBL/GenBank/DDBJ databases">
        <title>Genomic Encyclopedia of Type Strains, Phase IV (KMG-IV): sequencing the most valuable type-strain genomes for metagenomic binning, comparative biology and taxonomic classification.</title>
        <authorList>
            <person name="Goeker M."/>
        </authorList>
    </citation>
    <scope>NUCLEOTIDE SEQUENCE [LARGE SCALE GENOMIC DNA]</scope>
    <source>
        <strain evidence="6 7">DSM 18555</strain>
    </source>
</reference>
<name>A0A4R6G5H4_9BURK</name>
<keyword evidence="2 5" id="KW-0812">Transmembrane</keyword>
<dbReference type="RefSeq" id="WP_112991816.1">
    <property type="nucleotide sequence ID" value="NZ_PTLZ01000002.1"/>
</dbReference>
<feature type="transmembrane region" description="Helical" evidence="5">
    <location>
        <begin position="78"/>
        <end position="105"/>
    </location>
</feature>
<feature type="transmembrane region" description="Helical" evidence="5">
    <location>
        <begin position="154"/>
        <end position="172"/>
    </location>
</feature>
<protein>
    <submittedName>
        <fullName evidence="6">Etoposide-induced protein 2.4 (EI24)</fullName>
    </submittedName>
</protein>
<evidence type="ECO:0000256" key="2">
    <source>
        <dbReference type="ARBA" id="ARBA00022692"/>
    </source>
</evidence>
<feature type="transmembrane region" description="Helical" evidence="5">
    <location>
        <begin position="126"/>
        <end position="148"/>
    </location>
</feature>
<gene>
    <name evidence="6" type="ORF">EV677_1766</name>
</gene>
<evidence type="ECO:0000313" key="6">
    <source>
        <dbReference type="EMBL" id="TDN89706.1"/>
    </source>
</evidence>
<dbReference type="Proteomes" id="UP000294737">
    <property type="component" value="Unassembled WGS sequence"/>
</dbReference>
<evidence type="ECO:0000256" key="4">
    <source>
        <dbReference type="ARBA" id="ARBA00023136"/>
    </source>
</evidence>
<accession>A0A4R6G5H4</accession>
<evidence type="ECO:0000256" key="3">
    <source>
        <dbReference type="ARBA" id="ARBA00022989"/>
    </source>
</evidence>
<feature type="transmembrane region" description="Helical" evidence="5">
    <location>
        <begin position="198"/>
        <end position="220"/>
    </location>
</feature>
<keyword evidence="7" id="KW-1185">Reference proteome</keyword>
<keyword evidence="4 5" id="KW-0472">Membrane</keyword>
<feature type="transmembrane region" description="Helical" evidence="5">
    <location>
        <begin position="21"/>
        <end position="43"/>
    </location>
</feature>
<dbReference type="Pfam" id="PF07264">
    <property type="entry name" value="EI24"/>
    <property type="match status" value="1"/>
</dbReference>
<feature type="transmembrane region" description="Helical" evidence="5">
    <location>
        <begin position="226"/>
        <end position="250"/>
    </location>
</feature>
<dbReference type="OrthoDB" id="8565703at2"/>